<dbReference type="GO" id="GO:0015627">
    <property type="term" value="C:type II protein secretion system complex"/>
    <property type="evidence" value="ECO:0007669"/>
    <property type="project" value="InterPro"/>
</dbReference>
<evidence type="ECO:0000256" key="3">
    <source>
        <dbReference type="SAM" id="Phobius"/>
    </source>
</evidence>
<comment type="caution">
    <text evidence="4">The sequence shown here is derived from an EMBL/GenBank/DDBJ whole genome shotgun (WGS) entry which is preliminary data.</text>
</comment>
<dbReference type="NCBIfam" id="TIGR02532">
    <property type="entry name" value="IV_pilin_GFxxxE"/>
    <property type="match status" value="1"/>
</dbReference>
<dbReference type="InterPro" id="IPR045584">
    <property type="entry name" value="Pilin-like"/>
</dbReference>
<evidence type="ECO:0000313" key="4">
    <source>
        <dbReference type="EMBL" id="RLE06979.1"/>
    </source>
</evidence>
<reference evidence="4 5" key="1">
    <citation type="submission" date="2018-06" db="EMBL/GenBank/DDBJ databases">
        <title>Extensive metabolic versatility and redundancy in microbially diverse, dynamic hydrothermal sediments.</title>
        <authorList>
            <person name="Dombrowski N."/>
            <person name="Teske A."/>
            <person name="Baker B.J."/>
        </authorList>
    </citation>
    <scope>NUCLEOTIDE SEQUENCE [LARGE SCALE GENOMIC DNA]</scope>
    <source>
        <strain evidence="4">B47_G16</strain>
    </source>
</reference>
<dbReference type="AlphaFoldDB" id="A0A497E1T2"/>
<protein>
    <recommendedName>
        <fullName evidence="2">Type II secretion system protein J</fullName>
    </recommendedName>
</protein>
<name>A0A497E1T2_UNCAE</name>
<dbReference type="GO" id="GO:0015628">
    <property type="term" value="P:protein secretion by the type II secretion system"/>
    <property type="evidence" value="ECO:0007669"/>
    <property type="project" value="InterPro"/>
</dbReference>
<keyword evidence="3" id="KW-0812">Transmembrane</keyword>
<keyword evidence="3" id="KW-1133">Transmembrane helix</keyword>
<dbReference type="InterPro" id="IPR012902">
    <property type="entry name" value="N_methyl_site"/>
</dbReference>
<dbReference type="EMBL" id="QMPZ01000207">
    <property type="protein sequence ID" value="RLE06979.1"/>
    <property type="molecule type" value="Genomic_DNA"/>
</dbReference>
<evidence type="ECO:0000313" key="5">
    <source>
        <dbReference type="Proteomes" id="UP000279422"/>
    </source>
</evidence>
<dbReference type="Gene3D" id="2.10.70.20">
    <property type="entry name" value="gspk-gspi-gspj complex like domains"/>
    <property type="match status" value="1"/>
</dbReference>
<comment type="similarity">
    <text evidence="1">Belongs to the GSP J family.</text>
</comment>
<dbReference type="Pfam" id="PF11612">
    <property type="entry name" value="T2SSJ"/>
    <property type="match status" value="1"/>
</dbReference>
<gene>
    <name evidence="4" type="ORF">DRJ00_08875</name>
</gene>
<keyword evidence="3" id="KW-0472">Membrane</keyword>
<feature type="transmembrane region" description="Helical" evidence="3">
    <location>
        <begin position="7"/>
        <end position="31"/>
    </location>
</feature>
<dbReference type="Proteomes" id="UP000279422">
    <property type="component" value="Unassembled WGS sequence"/>
</dbReference>
<organism evidence="4 5">
    <name type="scientific">Aerophobetes bacterium</name>
    <dbReference type="NCBI Taxonomy" id="2030807"/>
    <lineage>
        <taxon>Bacteria</taxon>
        <taxon>Candidatus Aerophobota</taxon>
    </lineage>
</organism>
<evidence type="ECO:0000256" key="2">
    <source>
        <dbReference type="ARBA" id="ARBA00021539"/>
    </source>
</evidence>
<sequence>MRKGKEAFTLIELIIATSILAFLMASIYSLFYKNSFVWKVESAKIQMCQNARVCLDMMAREIRTAFLSSTNPHLTFKGKRDRLDYVCASNRINKAKEYDLCKVSYSLGGANLCRWVKAIPGSTSESGGSCSVLALNISSLSFMYYDGAKWRESWDSTMGTPEDTSDDSLPLAVKITITTYDEENRIGPLTLSTVVIIPQENK</sequence>
<dbReference type="InterPro" id="IPR010055">
    <property type="entry name" value="T2SS_protein-GspJ"/>
</dbReference>
<dbReference type="SUPFAM" id="SSF54523">
    <property type="entry name" value="Pili subunits"/>
    <property type="match status" value="1"/>
</dbReference>
<evidence type="ECO:0000256" key="1">
    <source>
        <dbReference type="ARBA" id="ARBA00011084"/>
    </source>
</evidence>
<accession>A0A497E1T2</accession>
<dbReference type="Pfam" id="PF07963">
    <property type="entry name" value="N_methyl"/>
    <property type="match status" value="1"/>
</dbReference>
<proteinExistence type="inferred from homology"/>